<keyword evidence="4 8" id="KW-0378">Hydrolase</keyword>
<evidence type="ECO:0000256" key="6">
    <source>
        <dbReference type="RuleBase" id="RU003567"/>
    </source>
</evidence>
<keyword evidence="5" id="KW-0720">Serine protease</keyword>
<comment type="similarity">
    <text evidence="1 6">Belongs to the peptidase S14 family.</text>
</comment>
<name>A0ABV2PII6_9BACI</name>
<sequence length="249" mass="27737">MTKKQLQKFFQMKASTDGKSADVFIYGEITKWAWEELGEVSSITFKSELDALGDDVETINLYINSPGGSVFEGLAIGNMLKRHKARVIAHVDALAASIASVIAMFADEIRMASNSLMMIHNAWTWASGNAEQLRKAADDIERINESVIQSYLDKAGDKLNNDTLKSLLDNETWLSAEEVFNYGLCDSIDDFNEVAACIDEKLINQYKNVPQQLLQPKPSTPVMSAEEKALREKIIADSKANLTYLNTFL</sequence>
<dbReference type="EMBL" id="JBEPSB010000007">
    <property type="protein sequence ID" value="MET4560761.1"/>
    <property type="molecule type" value="Genomic_DNA"/>
</dbReference>
<dbReference type="PANTHER" id="PTHR10381:SF70">
    <property type="entry name" value="ATP-DEPENDENT CLP PROTEASE PROTEOLYTIC SUBUNIT"/>
    <property type="match status" value="1"/>
</dbReference>
<reference evidence="8 9" key="1">
    <citation type="submission" date="2024-06" db="EMBL/GenBank/DDBJ databases">
        <title>Sorghum-associated microbial communities from plants grown in Nebraska, USA.</title>
        <authorList>
            <person name="Schachtman D."/>
        </authorList>
    </citation>
    <scope>NUCLEOTIDE SEQUENCE [LARGE SCALE GENOMIC DNA]</scope>
    <source>
        <strain evidence="8 9">736</strain>
    </source>
</reference>
<dbReference type="PRINTS" id="PR00127">
    <property type="entry name" value="CLPPROTEASEP"/>
</dbReference>
<protein>
    <recommendedName>
        <fullName evidence="6">ATP-dependent Clp protease proteolytic subunit</fullName>
    </recommendedName>
</protein>
<dbReference type="InterPro" id="IPR001907">
    <property type="entry name" value="ClpP"/>
</dbReference>
<evidence type="ECO:0000256" key="2">
    <source>
        <dbReference type="ARBA" id="ARBA00022490"/>
    </source>
</evidence>
<dbReference type="GO" id="GO:0004252">
    <property type="term" value="F:serine-type endopeptidase activity"/>
    <property type="evidence" value="ECO:0007669"/>
    <property type="project" value="UniProtKB-EC"/>
</dbReference>
<organism evidence="8 9">
    <name type="scientific">Lysinibacillus parviboronicapiens</name>
    <dbReference type="NCBI Taxonomy" id="436516"/>
    <lineage>
        <taxon>Bacteria</taxon>
        <taxon>Bacillati</taxon>
        <taxon>Bacillota</taxon>
        <taxon>Bacilli</taxon>
        <taxon>Bacillales</taxon>
        <taxon>Bacillaceae</taxon>
        <taxon>Lysinibacillus</taxon>
    </lineage>
</organism>
<dbReference type="InterPro" id="IPR023562">
    <property type="entry name" value="ClpP/TepA"/>
</dbReference>
<dbReference type="Gene3D" id="3.90.226.10">
    <property type="entry name" value="2-enoyl-CoA Hydratase, Chain A, domain 1"/>
    <property type="match status" value="1"/>
</dbReference>
<proteinExistence type="inferred from homology"/>
<dbReference type="Proteomes" id="UP001549363">
    <property type="component" value="Unassembled WGS sequence"/>
</dbReference>
<feature type="transmembrane region" description="Helical" evidence="7">
    <location>
        <begin position="87"/>
        <end position="106"/>
    </location>
</feature>
<keyword evidence="2" id="KW-0963">Cytoplasm</keyword>
<dbReference type="CDD" id="cd07016">
    <property type="entry name" value="S14_ClpP_1"/>
    <property type="match status" value="1"/>
</dbReference>
<evidence type="ECO:0000256" key="7">
    <source>
        <dbReference type="SAM" id="Phobius"/>
    </source>
</evidence>
<dbReference type="RefSeq" id="WP_354471643.1">
    <property type="nucleotide sequence ID" value="NZ_JBEPSB010000007.1"/>
</dbReference>
<evidence type="ECO:0000256" key="5">
    <source>
        <dbReference type="ARBA" id="ARBA00022825"/>
    </source>
</evidence>
<keyword evidence="7" id="KW-0812">Transmembrane</keyword>
<gene>
    <name evidence="8" type="ORF">ABIA69_001905</name>
</gene>
<evidence type="ECO:0000313" key="9">
    <source>
        <dbReference type="Proteomes" id="UP001549363"/>
    </source>
</evidence>
<evidence type="ECO:0000256" key="3">
    <source>
        <dbReference type="ARBA" id="ARBA00022670"/>
    </source>
</evidence>
<dbReference type="PANTHER" id="PTHR10381">
    <property type="entry name" value="ATP-DEPENDENT CLP PROTEASE PROTEOLYTIC SUBUNIT"/>
    <property type="match status" value="1"/>
</dbReference>
<evidence type="ECO:0000256" key="4">
    <source>
        <dbReference type="ARBA" id="ARBA00022801"/>
    </source>
</evidence>
<dbReference type="SUPFAM" id="SSF52096">
    <property type="entry name" value="ClpP/crotonase"/>
    <property type="match status" value="1"/>
</dbReference>
<dbReference type="Pfam" id="PF00574">
    <property type="entry name" value="CLP_protease"/>
    <property type="match status" value="1"/>
</dbReference>
<evidence type="ECO:0000256" key="1">
    <source>
        <dbReference type="ARBA" id="ARBA00007039"/>
    </source>
</evidence>
<keyword evidence="9" id="KW-1185">Reference proteome</keyword>
<evidence type="ECO:0000313" key="8">
    <source>
        <dbReference type="EMBL" id="MET4560761.1"/>
    </source>
</evidence>
<dbReference type="GO" id="GO:0006508">
    <property type="term" value="P:proteolysis"/>
    <property type="evidence" value="ECO:0007669"/>
    <property type="project" value="UniProtKB-KW"/>
</dbReference>
<dbReference type="NCBIfam" id="NF045542">
    <property type="entry name" value="Clp_rel_HeadMat"/>
    <property type="match status" value="1"/>
</dbReference>
<comment type="caution">
    <text evidence="8">The sequence shown here is derived from an EMBL/GenBank/DDBJ whole genome shotgun (WGS) entry which is preliminary data.</text>
</comment>
<dbReference type="InterPro" id="IPR029045">
    <property type="entry name" value="ClpP/crotonase-like_dom_sf"/>
</dbReference>
<keyword evidence="7" id="KW-0472">Membrane</keyword>
<keyword evidence="7" id="KW-1133">Transmembrane helix</keyword>
<keyword evidence="3 8" id="KW-0645">Protease</keyword>
<accession>A0ABV2PII6</accession>